<evidence type="ECO:0000256" key="1">
    <source>
        <dbReference type="SAM" id="Coils"/>
    </source>
</evidence>
<dbReference type="CDD" id="cd00160">
    <property type="entry name" value="RhoGEF"/>
    <property type="match status" value="1"/>
</dbReference>
<dbReference type="InterPro" id="IPR035899">
    <property type="entry name" value="DBL_dom_sf"/>
</dbReference>
<feature type="domain" description="DH" evidence="2">
    <location>
        <begin position="497"/>
        <end position="685"/>
    </location>
</feature>
<dbReference type="OMA" id="GIDIFCP"/>
<evidence type="ECO:0000259" key="2">
    <source>
        <dbReference type="PROSITE" id="PS50010"/>
    </source>
</evidence>
<dbReference type="InterPro" id="IPR052805">
    <property type="entry name" value="GEF_Ubiquitin-Prot_Reg"/>
</dbReference>
<reference evidence="3" key="1">
    <citation type="submission" date="2025-08" db="UniProtKB">
        <authorList>
            <consortium name="Ensembl"/>
        </authorList>
    </citation>
    <scope>IDENTIFICATION</scope>
</reference>
<feature type="coiled-coil region" evidence="1">
    <location>
        <begin position="668"/>
        <end position="695"/>
    </location>
</feature>
<dbReference type="AlphaFoldDB" id="A0A8C5KP64"/>
<dbReference type="SUPFAM" id="SSF50729">
    <property type="entry name" value="PH domain-like"/>
    <property type="match status" value="1"/>
</dbReference>
<dbReference type="PANTHER" id="PTHR46857:SF1">
    <property type="entry name" value="EPITHELIAL CELL-TRANSFORMING SEQUENCE 2 ONCOGENE-LIKE"/>
    <property type="match status" value="1"/>
</dbReference>
<dbReference type="Proteomes" id="UP000694385">
    <property type="component" value="Unassembled WGS sequence"/>
</dbReference>
<name>A0A8C5KP64_JACJA</name>
<gene>
    <name evidence="3" type="primary">Ect2l</name>
</gene>
<dbReference type="PROSITE" id="PS50010">
    <property type="entry name" value="DH_2"/>
    <property type="match status" value="1"/>
</dbReference>
<dbReference type="SUPFAM" id="SSF48065">
    <property type="entry name" value="DBL homology domain (DH-domain)"/>
    <property type="match status" value="1"/>
</dbReference>
<evidence type="ECO:0000313" key="3">
    <source>
        <dbReference type="Ensembl" id="ENSJJAP00000013236.1"/>
    </source>
</evidence>
<reference evidence="3" key="2">
    <citation type="submission" date="2025-09" db="UniProtKB">
        <authorList>
            <consortium name="Ensembl"/>
        </authorList>
    </citation>
    <scope>IDENTIFICATION</scope>
</reference>
<evidence type="ECO:0000313" key="4">
    <source>
        <dbReference type="Proteomes" id="UP000694385"/>
    </source>
</evidence>
<keyword evidence="1" id="KW-0175">Coiled coil</keyword>
<keyword evidence="4" id="KW-1185">Reference proteome</keyword>
<dbReference type="SMART" id="SM00325">
    <property type="entry name" value="RhoGEF"/>
    <property type="match status" value="1"/>
</dbReference>
<proteinExistence type="predicted"/>
<accession>A0A8C5KP64</accession>
<dbReference type="CDD" id="cd22958">
    <property type="entry name" value="DD_DPY30_SDC1-like"/>
    <property type="match status" value="1"/>
</dbReference>
<sequence length="835" mass="95442">MSVGDFSQKTLEMDSFHTRFSAWTPFNNKSLNRQDCLWMPKCTRFGWFLPYAPAQNEYGAWKSHYIACVSTLDWLTPREAAAVYGTLNEPKAEDEELQERQREKCLRKRIWEKVAFRNKVLLQLRPPWVSGTHRSSSLKATCQPWLSRMGGDGAGLHEAWEKQLALASVQALPKRSNVSGIHSYPSLSKESQSGPWKGDDTPPYALEPRIVLISSRVPAYEMVVESVKAAVIAVVYEHAGLTLESLLCLIEKALCGRKAQSMGIFSDGDSREINLLQGYKIGIKNLLCPEVRDFWEKLGSCVATEEEGGHVDCFAPLGASVLSDWLGPQRDRSPPSIYFNESKMQTWSSFTELLEDALKSVRKELSPLFRDLRKHIAGRLIGQFMVDTLSMVNILNSQEMAQALADGLIELSKEDSDKPLEFLSHFLLKKCKKSQDFEGNVSLTECDPKETVDQLSKKRCITEDNSQDAKSSLHRSDEHVQALVQLERKLQRGSAEKRARVVGELLQSERRYVQLLGIVKDVYARPLRAALSSHRAILSAANVQIIFSDILQILSLNRQFLDNLRDRLEEWSPAQCVGDIVIRFGSQLNAYTNFFNNYPVVLKTIEKCKEMIPAFRAFLKRHDKTTATKMLSLPELLLYPSQRFEEYVHLLYALRLHTPAGHVDRGDLNAAIDQIKNYKDYIDQMKERVKMKEQLQDIQRLVWGCPTLSAVNRYLIRIQDVAQLHCYNEEINFSLRVYEHICDLSLLLLNDVLLIAHRDTSHTPFERTTKTTRRFTASLLLPRLLVEDIPDSKYVKNAFILHGPTREWICATEVEDEKFAWLSVLHNTIRSSMEK</sequence>
<dbReference type="Pfam" id="PF00621">
    <property type="entry name" value="RhoGEF"/>
    <property type="match status" value="1"/>
</dbReference>
<dbReference type="Ensembl" id="ENSJJAT00000019726.1">
    <property type="protein sequence ID" value="ENSJJAP00000013236.1"/>
    <property type="gene ID" value="ENSJJAG00000016035.1"/>
</dbReference>
<dbReference type="GeneTree" id="ENSGT00940000158839"/>
<organism evidence="3 4">
    <name type="scientific">Jaculus jaculus</name>
    <name type="common">Lesser Egyptian jerboa</name>
    <dbReference type="NCBI Taxonomy" id="51337"/>
    <lineage>
        <taxon>Eukaryota</taxon>
        <taxon>Metazoa</taxon>
        <taxon>Chordata</taxon>
        <taxon>Craniata</taxon>
        <taxon>Vertebrata</taxon>
        <taxon>Euteleostomi</taxon>
        <taxon>Mammalia</taxon>
        <taxon>Eutheria</taxon>
        <taxon>Euarchontoglires</taxon>
        <taxon>Glires</taxon>
        <taxon>Rodentia</taxon>
        <taxon>Myomorpha</taxon>
        <taxon>Dipodoidea</taxon>
        <taxon>Dipodidae</taxon>
        <taxon>Dipodinae</taxon>
        <taxon>Jaculus</taxon>
    </lineage>
</organism>
<protein>
    <submittedName>
        <fullName evidence="3">Epithelial cell transforming sequence 2 oncogene-like</fullName>
    </submittedName>
</protein>
<dbReference type="PANTHER" id="PTHR46857">
    <property type="entry name" value="EPITHELIAL CELL-TRANSFORMING SEQUENCE 2 ONCOGENE-LIKE"/>
    <property type="match status" value="1"/>
</dbReference>
<dbReference type="Gene3D" id="2.30.29.30">
    <property type="entry name" value="Pleckstrin-homology domain (PH domain)/Phosphotyrosine-binding domain (PTB)"/>
    <property type="match status" value="1"/>
</dbReference>
<dbReference type="InterPro" id="IPR011993">
    <property type="entry name" value="PH-like_dom_sf"/>
</dbReference>
<dbReference type="InterPro" id="IPR000219">
    <property type="entry name" value="DH_dom"/>
</dbReference>
<dbReference type="GO" id="GO:0005085">
    <property type="term" value="F:guanyl-nucleotide exchange factor activity"/>
    <property type="evidence" value="ECO:0007669"/>
    <property type="project" value="InterPro"/>
</dbReference>
<dbReference type="Gene3D" id="1.20.900.10">
    <property type="entry name" value="Dbl homology (DH) domain"/>
    <property type="match status" value="1"/>
</dbReference>